<keyword evidence="2" id="KW-1133">Transmembrane helix</keyword>
<sequence>MLTLPLLLLALGGVGAAAVVTPWTYEAQASVVFLASPFQAKQAGGNPWLVFDSSLTVTAEVVGREMMDDRTAAGLRARGLTAGYEVGVAQDSTGPVLAVDVSGDDPRVVKGTLDALVAAIPQRLTHIQAKEGVTERAQIKASVVTASPKAALAATGKLRMLVMVLFVGLALTVAVPLFAEVLSERRRRGRASSAEPEPKEARPNGVTLPDVSFAESANGAAGRAENPGAGRYRRPEN</sequence>
<evidence type="ECO:0000313" key="3">
    <source>
        <dbReference type="EMBL" id="GAA2418005.1"/>
    </source>
</evidence>
<feature type="transmembrane region" description="Helical" evidence="2">
    <location>
        <begin position="160"/>
        <end position="182"/>
    </location>
</feature>
<evidence type="ECO:0000256" key="2">
    <source>
        <dbReference type="SAM" id="Phobius"/>
    </source>
</evidence>
<evidence type="ECO:0000313" key="4">
    <source>
        <dbReference type="Proteomes" id="UP001501231"/>
    </source>
</evidence>
<reference evidence="4" key="1">
    <citation type="journal article" date="2019" name="Int. J. Syst. Evol. Microbiol.">
        <title>The Global Catalogue of Microorganisms (GCM) 10K type strain sequencing project: providing services to taxonomists for standard genome sequencing and annotation.</title>
        <authorList>
            <consortium name="The Broad Institute Genomics Platform"/>
            <consortium name="The Broad Institute Genome Sequencing Center for Infectious Disease"/>
            <person name="Wu L."/>
            <person name="Ma J."/>
        </authorList>
    </citation>
    <scope>NUCLEOTIDE SEQUENCE [LARGE SCALE GENOMIC DNA]</scope>
    <source>
        <strain evidence="4">JCM 3325</strain>
    </source>
</reference>
<evidence type="ECO:0000256" key="1">
    <source>
        <dbReference type="SAM" id="MobiDB-lite"/>
    </source>
</evidence>
<keyword evidence="2" id="KW-0812">Transmembrane</keyword>
<accession>A0ABP5W5E8</accession>
<keyword evidence="4" id="KW-1185">Reference proteome</keyword>
<keyword evidence="2" id="KW-0472">Membrane</keyword>
<gene>
    <name evidence="3" type="ORF">GCM10010191_30760</name>
</gene>
<proteinExistence type="predicted"/>
<organism evidence="3 4">
    <name type="scientific">Actinomadura vinacea</name>
    <dbReference type="NCBI Taxonomy" id="115336"/>
    <lineage>
        <taxon>Bacteria</taxon>
        <taxon>Bacillati</taxon>
        <taxon>Actinomycetota</taxon>
        <taxon>Actinomycetes</taxon>
        <taxon>Streptosporangiales</taxon>
        <taxon>Thermomonosporaceae</taxon>
        <taxon>Actinomadura</taxon>
    </lineage>
</organism>
<protein>
    <recommendedName>
        <fullName evidence="5">Lipopolysaccharide biosynthesis protein</fullName>
    </recommendedName>
</protein>
<feature type="region of interest" description="Disordered" evidence="1">
    <location>
        <begin position="186"/>
        <end position="237"/>
    </location>
</feature>
<name>A0ABP5W5E8_9ACTN</name>
<dbReference type="Proteomes" id="UP001501231">
    <property type="component" value="Unassembled WGS sequence"/>
</dbReference>
<comment type="caution">
    <text evidence="3">The sequence shown here is derived from an EMBL/GenBank/DDBJ whole genome shotgun (WGS) entry which is preliminary data.</text>
</comment>
<evidence type="ECO:0008006" key="5">
    <source>
        <dbReference type="Google" id="ProtNLM"/>
    </source>
</evidence>
<dbReference type="EMBL" id="BAAARW010000012">
    <property type="protein sequence ID" value="GAA2418005.1"/>
    <property type="molecule type" value="Genomic_DNA"/>
</dbReference>